<evidence type="ECO:0000256" key="6">
    <source>
        <dbReference type="SAM" id="Phobius"/>
    </source>
</evidence>
<evidence type="ECO:0000313" key="7">
    <source>
        <dbReference type="EnsemblMetazoa" id="tetur01g11790.1"/>
    </source>
</evidence>
<feature type="transmembrane region" description="Helical" evidence="6">
    <location>
        <begin position="79"/>
        <end position="102"/>
    </location>
</feature>
<evidence type="ECO:0000256" key="1">
    <source>
        <dbReference type="ARBA" id="ARBA00004141"/>
    </source>
</evidence>
<accession>T1JSU7</accession>
<proteinExistence type="predicted"/>
<dbReference type="GO" id="GO:0016020">
    <property type="term" value="C:membrane"/>
    <property type="evidence" value="ECO:0007669"/>
    <property type="project" value="UniProtKB-SubCell"/>
</dbReference>
<keyword evidence="8" id="KW-1185">Reference proteome</keyword>
<evidence type="ECO:0000256" key="3">
    <source>
        <dbReference type="ARBA" id="ARBA00022989"/>
    </source>
</evidence>
<keyword evidence="3 6" id="KW-1133">Transmembrane helix</keyword>
<feature type="transmembrane region" description="Helical" evidence="6">
    <location>
        <begin position="7"/>
        <end position="27"/>
    </location>
</feature>
<dbReference type="InterPro" id="IPR018499">
    <property type="entry name" value="Tetraspanin/Peripherin"/>
</dbReference>
<feature type="compositionally biased region" description="Polar residues" evidence="5">
    <location>
        <begin position="248"/>
        <end position="262"/>
    </location>
</feature>
<dbReference type="Proteomes" id="UP000015104">
    <property type="component" value="Unassembled WGS sequence"/>
</dbReference>
<dbReference type="SUPFAM" id="SSF48652">
    <property type="entry name" value="Tetraspanin"/>
    <property type="match status" value="1"/>
</dbReference>
<reference evidence="7" key="2">
    <citation type="submission" date="2015-06" db="UniProtKB">
        <authorList>
            <consortium name="EnsemblMetazoa"/>
        </authorList>
    </citation>
    <scope>IDENTIFICATION</scope>
</reference>
<dbReference type="HOGENOM" id="CLU_1241531_0_0_1"/>
<evidence type="ECO:0000256" key="2">
    <source>
        <dbReference type="ARBA" id="ARBA00022692"/>
    </source>
</evidence>
<feature type="transmembrane region" description="Helical" evidence="6">
    <location>
        <begin position="405"/>
        <end position="430"/>
    </location>
</feature>
<evidence type="ECO:0000256" key="4">
    <source>
        <dbReference type="ARBA" id="ARBA00023136"/>
    </source>
</evidence>
<dbReference type="EMBL" id="CAEY01000468">
    <property type="status" value="NOT_ANNOTATED_CDS"/>
    <property type="molecule type" value="Genomic_DNA"/>
</dbReference>
<dbReference type="AlphaFoldDB" id="T1JSU7"/>
<name>T1JSU7_TETUR</name>
<evidence type="ECO:0000313" key="8">
    <source>
        <dbReference type="Proteomes" id="UP000015104"/>
    </source>
</evidence>
<organism evidence="7 8">
    <name type="scientific">Tetranychus urticae</name>
    <name type="common">Two-spotted spider mite</name>
    <dbReference type="NCBI Taxonomy" id="32264"/>
    <lineage>
        <taxon>Eukaryota</taxon>
        <taxon>Metazoa</taxon>
        <taxon>Ecdysozoa</taxon>
        <taxon>Arthropoda</taxon>
        <taxon>Chelicerata</taxon>
        <taxon>Arachnida</taxon>
        <taxon>Acari</taxon>
        <taxon>Acariformes</taxon>
        <taxon>Trombidiformes</taxon>
        <taxon>Prostigmata</taxon>
        <taxon>Eleutherengona</taxon>
        <taxon>Raphignathae</taxon>
        <taxon>Tetranychoidea</taxon>
        <taxon>Tetranychidae</taxon>
        <taxon>Tetranychus</taxon>
    </lineage>
</organism>
<evidence type="ECO:0000256" key="5">
    <source>
        <dbReference type="SAM" id="MobiDB-lite"/>
    </source>
</evidence>
<feature type="region of interest" description="Disordered" evidence="5">
    <location>
        <begin position="248"/>
        <end position="276"/>
    </location>
</feature>
<sequence>MTNSRCTLYSINSAIFCLGVFLITTSIMIRADPVFYQFNLHLDLGRYYVACYLSIASGIILIFISFIGCFGVSLQKHHFFLLYCVLAGVCVSFGIAVCSLVWKLTSNEQSVNALRLEIMEHIQRRYDTDLSYRFLEILQNKLICCGAESERDYGDREWVPCPIETITQPQGCAVSLQNSLDVKSGILGGLNILAMVLQLLSIFIWFTGETGPYKMIKRLIMSEFNSTLDLVDNEELKISDCWIKGKQSTQPISSSENGLQESELNDLDRDEEMPRSRRKKLPSIVEGDFSPLGITSLKQSFFDKIREARSKSSNEWSFLITFLRVTCGPCFWAFCLVTTLIAPLLMLLIGSVLFNQCPSHPSLPPLLIIIGLITCLGNLVNIVDSFIGWKTILGFNRQNGDWTRIVIVTNIAINTCDTILTIILGFIIGFTSKPSANSVDVWL</sequence>
<keyword evidence="2 6" id="KW-0812">Transmembrane</keyword>
<reference evidence="8" key="1">
    <citation type="submission" date="2011-08" db="EMBL/GenBank/DDBJ databases">
        <authorList>
            <person name="Rombauts S."/>
        </authorList>
    </citation>
    <scope>NUCLEOTIDE SEQUENCE</scope>
    <source>
        <strain evidence="8">London</strain>
    </source>
</reference>
<feature type="transmembrane region" description="Helical" evidence="6">
    <location>
        <begin position="47"/>
        <end position="72"/>
    </location>
</feature>
<evidence type="ECO:0008006" key="9">
    <source>
        <dbReference type="Google" id="ProtNLM"/>
    </source>
</evidence>
<feature type="transmembrane region" description="Helical" evidence="6">
    <location>
        <begin position="366"/>
        <end position="393"/>
    </location>
</feature>
<comment type="subcellular location">
    <subcellularLocation>
        <location evidence="1">Membrane</location>
        <topology evidence="1">Multi-pass membrane protein</topology>
    </subcellularLocation>
</comment>
<feature type="transmembrane region" description="Helical" evidence="6">
    <location>
        <begin position="186"/>
        <end position="208"/>
    </location>
</feature>
<dbReference type="Pfam" id="PF00335">
    <property type="entry name" value="Tetraspanin"/>
    <property type="match status" value="1"/>
</dbReference>
<keyword evidence="4 6" id="KW-0472">Membrane</keyword>
<protein>
    <recommendedName>
        <fullName evidence="9">Tetraspanin</fullName>
    </recommendedName>
</protein>
<dbReference type="EnsemblMetazoa" id="tetur01g11790.1">
    <property type="protein sequence ID" value="tetur01g11790.1"/>
    <property type="gene ID" value="tetur01g11790"/>
</dbReference>
<feature type="transmembrane region" description="Helical" evidence="6">
    <location>
        <begin position="331"/>
        <end position="354"/>
    </location>
</feature>
<dbReference type="InterPro" id="IPR008952">
    <property type="entry name" value="Tetraspanin_EC2_sf"/>
</dbReference>